<dbReference type="AlphaFoldDB" id="A0AAV4XCF6"/>
<sequence length="101" mass="11214">MHALPNTNGVMVDGNVLSNIAHSDMDKSNLSHVYVEIRQMSLSGYNLRHATLNHKNKNKTIFDLFGLMPDRLPEHLPKIPDCVVGRASSAKTPLIKRSAHS</sequence>
<comment type="caution">
    <text evidence="1">The sequence shown here is derived from an EMBL/GenBank/DDBJ whole genome shotgun (WGS) entry which is preliminary data.</text>
</comment>
<organism evidence="1 2">
    <name type="scientific">Caerostris extrusa</name>
    <name type="common">Bark spider</name>
    <name type="synonym">Caerostris bankana</name>
    <dbReference type="NCBI Taxonomy" id="172846"/>
    <lineage>
        <taxon>Eukaryota</taxon>
        <taxon>Metazoa</taxon>
        <taxon>Ecdysozoa</taxon>
        <taxon>Arthropoda</taxon>
        <taxon>Chelicerata</taxon>
        <taxon>Arachnida</taxon>
        <taxon>Araneae</taxon>
        <taxon>Araneomorphae</taxon>
        <taxon>Entelegynae</taxon>
        <taxon>Araneoidea</taxon>
        <taxon>Araneidae</taxon>
        <taxon>Caerostris</taxon>
    </lineage>
</organism>
<evidence type="ECO:0000313" key="2">
    <source>
        <dbReference type="Proteomes" id="UP001054945"/>
    </source>
</evidence>
<dbReference type="Proteomes" id="UP001054945">
    <property type="component" value="Unassembled WGS sequence"/>
</dbReference>
<proteinExistence type="predicted"/>
<gene>
    <name evidence="1" type="ORF">CEXT_647721</name>
</gene>
<name>A0AAV4XCF6_CAEEX</name>
<dbReference type="EMBL" id="BPLR01017521">
    <property type="protein sequence ID" value="GIY92312.1"/>
    <property type="molecule type" value="Genomic_DNA"/>
</dbReference>
<evidence type="ECO:0000313" key="1">
    <source>
        <dbReference type="EMBL" id="GIY92312.1"/>
    </source>
</evidence>
<keyword evidence="2" id="KW-1185">Reference proteome</keyword>
<accession>A0AAV4XCF6</accession>
<protein>
    <submittedName>
        <fullName evidence="1">Uncharacterized protein</fullName>
    </submittedName>
</protein>
<reference evidence="1 2" key="1">
    <citation type="submission" date="2021-06" db="EMBL/GenBank/DDBJ databases">
        <title>Caerostris extrusa draft genome.</title>
        <authorList>
            <person name="Kono N."/>
            <person name="Arakawa K."/>
        </authorList>
    </citation>
    <scope>NUCLEOTIDE SEQUENCE [LARGE SCALE GENOMIC DNA]</scope>
</reference>